<feature type="compositionally biased region" description="Basic and acidic residues" evidence="4">
    <location>
        <begin position="582"/>
        <end position="594"/>
    </location>
</feature>
<comment type="subcellular location">
    <subcellularLocation>
        <location evidence="1">Nucleus</location>
    </subcellularLocation>
</comment>
<evidence type="ECO:0000256" key="5">
    <source>
        <dbReference type="SAM" id="SignalP"/>
    </source>
</evidence>
<evidence type="ECO:0000256" key="4">
    <source>
        <dbReference type="SAM" id="MobiDB-lite"/>
    </source>
</evidence>
<feature type="region of interest" description="Disordered" evidence="4">
    <location>
        <begin position="199"/>
        <end position="225"/>
    </location>
</feature>
<dbReference type="GO" id="GO:0046540">
    <property type="term" value="C:U4/U6 x U5 tri-snRNP complex"/>
    <property type="evidence" value="ECO:0007669"/>
    <property type="project" value="TreeGrafter"/>
</dbReference>
<proteinExistence type="inferred from homology"/>
<keyword evidence="7" id="KW-1185">Reference proteome</keyword>
<evidence type="ECO:0000313" key="7">
    <source>
        <dbReference type="Proteomes" id="UP000324585"/>
    </source>
</evidence>
<dbReference type="GO" id="GO:0000481">
    <property type="term" value="P:maturation of 5S rRNA"/>
    <property type="evidence" value="ECO:0007669"/>
    <property type="project" value="TreeGrafter"/>
</dbReference>
<feature type="compositionally biased region" description="Polar residues" evidence="4">
    <location>
        <begin position="564"/>
        <end position="579"/>
    </location>
</feature>
<comment type="similarity">
    <text evidence="2">Belongs to the SNU66/SART1 family.</text>
</comment>
<evidence type="ECO:0000256" key="1">
    <source>
        <dbReference type="ARBA" id="ARBA00004123"/>
    </source>
</evidence>
<dbReference type="Pfam" id="PF03343">
    <property type="entry name" value="SART-1"/>
    <property type="match status" value="1"/>
</dbReference>
<name>A0A5J4ZA32_PORPP</name>
<keyword evidence="5" id="KW-0732">Signal</keyword>
<gene>
    <name evidence="6" type="ORF">FVE85_7198</name>
</gene>
<dbReference type="Proteomes" id="UP000324585">
    <property type="component" value="Unassembled WGS sequence"/>
</dbReference>
<dbReference type="EMBL" id="VRMN01000001">
    <property type="protein sequence ID" value="KAA8499613.1"/>
    <property type="molecule type" value="Genomic_DNA"/>
</dbReference>
<keyword evidence="3" id="KW-0539">Nucleus</keyword>
<sequence length="594" mass="64948">MQHYNAMAHWQTWNGRGARGWWWWWWSEVMLRHGRAQMDASDIAQRLEAGQSETLRLRDRGVLQGGPDGDEDEFEPEHALTASAATPGPTAQLADSETVSHAWDSGDAQVLVKVFGGPRGRPEIGGALESHQKHAHVAQDVALSDSTREFLAHVAGEAVGTGPSVSLGDAHLSFGASRPFKSKSRKRKTRYSGVLSELLATDEPGETHSSAAASAPDISGVRDGQTIDDNLSAKEMQMRELRVAVAQPDRPDTLGNHSDGEGDTEGKEIQAAITRARQQVYQYQSSTQPPPYERPTEEVVDGATGQNPPLNISTGQTRETIFVYDPVELSLYDVGVVDEQVAEDGTRDKVSPRSPGANRTDDLARPETCTKKDDSRDFKLKAEPHELPGPEQESEPVRIPDRVGGHASIGVAYALSHLRHHGELVTKSHDAGDSSEGDEAPVERNKRMKKIQLEYVDEFGRKLSQKEAFKHLSHNFHGTVPGKQKQKRRLKKYLAELETKAKLVSGDTPLHSLEALKQETEAKAQPHVLLSGCAAFGNGTDAEAISFDAQGRTHGIPKTERMKAQSTGNLEIPRVSSTGADEANKPFRLDLKKA</sequence>
<dbReference type="PANTHER" id="PTHR14152">
    <property type="entry name" value="SQUAMOUS CELL CARCINOMA ANTIGEN RECOGNISED BY CYTOTOXIC T LYMPHOCYTES"/>
    <property type="match status" value="1"/>
</dbReference>
<evidence type="ECO:0000256" key="3">
    <source>
        <dbReference type="ARBA" id="ARBA00023242"/>
    </source>
</evidence>
<dbReference type="GO" id="GO:0045292">
    <property type="term" value="P:mRNA cis splicing, via spliceosome"/>
    <property type="evidence" value="ECO:0007669"/>
    <property type="project" value="TreeGrafter"/>
</dbReference>
<evidence type="ECO:0000256" key="2">
    <source>
        <dbReference type="ARBA" id="ARBA00006076"/>
    </source>
</evidence>
<feature type="signal peptide" evidence="5">
    <location>
        <begin position="1"/>
        <end position="36"/>
    </location>
</feature>
<feature type="compositionally biased region" description="Basic and acidic residues" evidence="4">
    <location>
        <begin position="359"/>
        <end position="388"/>
    </location>
</feature>
<dbReference type="AlphaFoldDB" id="A0A5J4ZA32"/>
<dbReference type="OrthoDB" id="5583at2759"/>
<dbReference type="InterPro" id="IPR005011">
    <property type="entry name" value="SNU66/SART1"/>
</dbReference>
<accession>A0A5J4ZA32</accession>
<feature type="chain" id="PRO_5023851149" evidence="5">
    <location>
        <begin position="37"/>
        <end position="594"/>
    </location>
</feature>
<organism evidence="6 7">
    <name type="scientific">Porphyridium purpureum</name>
    <name type="common">Red alga</name>
    <name type="synonym">Porphyridium cruentum</name>
    <dbReference type="NCBI Taxonomy" id="35688"/>
    <lineage>
        <taxon>Eukaryota</taxon>
        <taxon>Rhodophyta</taxon>
        <taxon>Bangiophyceae</taxon>
        <taxon>Porphyridiales</taxon>
        <taxon>Porphyridiaceae</taxon>
        <taxon>Porphyridium</taxon>
    </lineage>
</organism>
<reference evidence="7" key="1">
    <citation type="journal article" date="2019" name="Nat. Commun.">
        <title>Expansion of phycobilisome linker gene families in mesophilic red algae.</title>
        <authorList>
            <person name="Lee J."/>
            <person name="Kim D."/>
            <person name="Bhattacharya D."/>
            <person name="Yoon H.S."/>
        </authorList>
    </citation>
    <scope>NUCLEOTIDE SEQUENCE [LARGE SCALE GENOMIC DNA]</scope>
    <source>
        <strain evidence="7">CCMP 1328</strain>
    </source>
</reference>
<feature type="region of interest" description="Disordered" evidence="4">
    <location>
        <begin position="559"/>
        <end position="594"/>
    </location>
</feature>
<comment type="caution">
    <text evidence="6">The sequence shown here is derived from an EMBL/GenBank/DDBJ whole genome shotgun (WGS) entry which is preliminary data.</text>
</comment>
<feature type="region of interest" description="Disordered" evidence="4">
    <location>
        <begin position="343"/>
        <end position="403"/>
    </location>
</feature>
<feature type="region of interest" description="Disordered" evidence="4">
    <location>
        <begin position="246"/>
        <end position="265"/>
    </location>
</feature>
<evidence type="ECO:0000313" key="6">
    <source>
        <dbReference type="EMBL" id="KAA8499613.1"/>
    </source>
</evidence>
<dbReference type="PANTHER" id="PTHR14152:SF5">
    <property type="entry name" value="U4_U6.U5 TRI-SNRNP-ASSOCIATED PROTEIN 1"/>
    <property type="match status" value="1"/>
</dbReference>
<protein>
    <submittedName>
        <fullName evidence="6">SART-1 family protein DOT2</fullName>
    </submittedName>
</protein>
<feature type="region of interest" description="Disordered" evidence="4">
    <location>
        <begin position="424"/>
        <end position="445"/>
    </location>
</feature>